<dbReference type="InterPro" id="IPR029016">
    <property type="entry name" value="GAF-like_dom_sf"/>
</dbReference>
<comment type="caution">
    <text evidence="5">The sequence shown here is derived from an EMBL/GenBank/DDBJ whole genome shotgun (WGS) entry which is preliminary data.</text>
</comment>
<evidence type="ECO:0000259" key="4">
    <source>
        <dbReference type="Pfam" id="PF17853"/>
    </source>
</evidence>
<dbReference type="InterPro" id="IPR051448">
    <property type="entry name" value="CdaR-like_regulators"/>
</dbReference>
<keyword evidence="6" id="KW-1185">Reference proteome</keyword>
<dbReference type="Proteomes" id="UP000295416">
    <property type="component" value="Unassembled WGS sequence"/>
</dbReference>
<dbReference type="AlphaFoldDB" id="A0A4R2P453"/>
<sequence length="553" mass="63786">MDVKEAMSIGGLEKGEIVAGNKGVNRPVRAVEVMEVPDTTSWLTEGLLIVTTFYAIKDNPEAQINFFQTLIKEKGAGLVIKPGRFIKNLPEEMYRLANQNNMPLITVPNDVVYGDILTPLYEELYKERSADLGYYQVLASILDTTDQDLNHIVNRLEDYLGNPVYIEDTKTRLLAASQEKLNDDWRRSYFLLTKASSGFQRFINNPETLEKLKHGKCPVKVGREEQRESRVIFPIRDNNQLLGFITVIEKNQPLEEENDALLQQVASHLSLLLIKDRFSSQAQQSLEREFVNDLIEGNILPGELEHRAAGLGIHSHHASFFLTLNYQSYLQEHAEEQDVRSQDPFVLQQIKTIVQPLFEKTMIFFKRNQLYLFCSVPSEKDVSQAVKEKGHQMIERINQAFHFPFNLGIGRVYCDLNDVYRSYEKAQLVLKIGRDVWGTGQAVHFDQLGVYRFLMKLRNDSETLQYAHDLLRPLLDYDRKNLQSQLVKSLKVYLQTNGNVTKASELLFVHRSTLKYRLKKIQDITHMDLDDSEMRLQFQVAFKLLSMHSDSSF</sequence>
<dbReference type="InterPro" id="IPR009057">
    <property type="entry name" value="Homeodomain-like_sf"/>
</dbReference>
<evidence type="ECO:0000313" key="5">
    <source>
        <dbReference type="EMBL" id="TCP29589.1"/>
    </source>
</evidence>
<evidence type="ECO:0000256" key="1">
    <source>
        <dbReference type="ARBA" id="ARBA00006754"/>
    </source>
</evidence>
<feature type="domain" description="CdaR GGDEF-like" evidence="4">
    <location>
        <begin position="301"/>
        <end position="432"/>
    </location>
</feature>
<evidence type="ECO:0000259" key="3">
    <source>
        <dbReference type="Pfam" id="PF13556"/>
    </source>
</evidence>
<evidence type="ECO:0000313" key="6">
    <source>
        <dbReference type="Proteomes" id="UP000295416"/>
    </source>
</evidence>
<comment type="similarity">
    <text evidence="1">Belongs to the CdaR family.</text>
</comment>
<name>A0A4R2P453_9BACL</name>
<proteinExistence type="inferred from homology"/>
<dbReference type="Gene3D" id="1.10.10.2840">
    <property type="entry name" value="PucR C-terminal helix-turn-helix domain"/>
    <property type="match status" value="1"/>
</dbReference>
<feature type="domain" description="PucR C-terminal helix-turn-helix" evidence="3">
    <location>
        <begin position="486"/>
        <end position="543"/>
    </location>
</feature>
<dbReference type="Pfam" id="PF17853">
    <property type="entry name" value="GGDEF_2"/>
    <property type="match status" value="1"/>
</dbReference>
<dbReference type="Pfam" id="PF13556">
    <property type="entry name" value="HTH_30"/>
    <property type="match status" value="1"/>
</dbReference>
<dbReference type="SUPFAM" id="SSF46689">
    <property type="entry name" value="Homeodomain-like"/>
    <property type="match status" value="1"/>
</dbReference>
<dbReference type="PANTHER" id="PTHR33744">
    <property type="entry name" value="CARBOHYDRATE DIACID REGULATOR"/>
    <property type="match status" value="1"/>
</dbReference>
<accession>A0A4R2P453</accession>
<dbReference type="Pfam" id="PF07905">
    <property type="entry name" value="PucR"/>
    <property type="match status" value="1"/>
</dbReference>
<feature type="domain" description="Purine catabolism PurC-like" evidence="2">
    <location>
        <begin position="11"/>
        <end position="123"/>
    </location>
</feature>
<dbReference type="InterPro" id="IPR012914">
    <property type="entry name" value="PucR_dom"/>
</dbReference>
<dbReference type="InterPro" id="IPR025736">
    <property type="entry name" value="PucR_C-HTH_dom"/>
</dbReference>
<organism evidence="5 6">
    <name type="scientific">Scopulibacillus darangshiensis</name>
    <dbReference type="NCBI Taxonomy" id="442528"/>
    <lineage>
        <taxon>Bacteria</taxon>
        <taxon>Bacillati</taxon>
        <taxon>Bacillota</taxon>
        <taxon>Bacilli</taxon>
        <taxon>Bacillales</taxon>
        <taxon>Sporolactobacillaceae</taxon>
        <taxon>Scopulibacillus</taxon>
    </lineage>
</organism>
<gene>
    <name evidence="5" type="ORF">EV207_10943</name>
</gene>
<dbReference type="RefSeq" id="WP_165886875.1">
    <property type="nucleotide sequence ID" value="NZ_SLXK01000009.1"/>
</dbReference>
<reference evidence="5 6" key="1">
    <citation type="submission" date="2019-03" db="EMBL/GenBank/DDBJ databases">
        <title>Genomic Encyclopedia of Type Strains, Phase IV (KMG-IV): sequencing the most valuable type-strain genomes for metagenomic binning, comparative biology and taxonomic classification.</title>
        <authorList>
            <person name="Goeker M."/>
        </authorList>
    </citation>
    <scope>NUCLEOTIDE SEQUENCE [LARGE SCALE GENOMIC DNA]</scope>
    <source>
        <strain evidence="5 6">DSM 19377</strain>
    </source>
</reference>
<evidence type="ECO:0000259" key="2">
    <source>
        <dbReference type="Pfam" id="PF07905"/>
    </source>
</evidence>
<dbReference type="InterPro" id="IPR041522">
    <property type="entry name" value="CdaR_GGDEF"/>
</dbReference>
<dbReference type="PANTHER" id="PTHR33744:SF1">
    <property type="entry name" value="DNA-BINDING TRANSCRIPTIONAL ACTIVATOR ADER"/>
    <property type="match status" value="1"/>
</dbReference>
<dbReference type="Gene3D" id="3.30.450.40">
    <property type="match status" value="1"/>
</dbReference>
<dbReference type="InterPro" id="IPR042070">
    <property type="entry name" value="PucR_C-HTH_sf"/>
</dbReference>
<protein>
    <submittedName>
        <fullName evidence="5">PucR-like helix-turn-helix protein</fullName>
    </submittedName>
</protein>
<dbReference type="EMBL" id="SLXK01000009">
    <property type="protein sequence ID" value="TCP29589.1"/>
    <property type="molecule type" value="Genomic_DNA"/>
</dbReference>